<dbReference type="FunFam" id="3.20.20.140:FF:000021">
    <property type="entry name" value="Guanine deaminase"/>
    <property type="match status" value="1"/>
</dbReference>
<sequence length="488" mass="54236">MGATSTAASVSNGRLHALQPPLLPLSRLIPSRQEARPMDRPQAAPLAHIFKGTFVHSTCASPMVVLQGHLLGVEESGKITFFEPADGQDKLAKKWGFKASDIQELSNNEFFMPGLVDAHIHAPQYSFTGIRGNLTLLKWLEKYTYPVEAEFKKLDFAEEVYTRAVRRTLKNGTTTACYFATIHTDATLLLADIIDKFGQRAFVGKVCMDINESFPEYKEATTESVEETERFVQEILGKKYPRILPIVTPRFGLSCTEELLSGLGNLAEAHDIHIQSHISESKGEIRLIKSRFPHYQHYTELYDKNKLLTNKTIMAHGCYLSDEELEIFKLRGTAIVHCPNSNISLKSGLLNTRKILNHNVKLGLGTDVAGGYSASMLDAIRNTIVVSEILHINKESDEKGLTLKEAFRLATLAGSQALGLDHITGNFEVGKEFDALLINTKASDSPFDLFASDRVEDIIEKFLYLGDDRNIEEVYVAGKLVVPFSSSV</sequence>
<evidence type="ECO:0000313" key="14">
    <source>
        <dbReference type="Proteomes" id="UP000695026"/>
    </source>
</evidence>
<dbReference type="InterPro" id="IPR011059">
    <property type="entry name" value="Metal-dep_hydrolase_composite"/>
</dbReference>
<evidence type="ECO:0000256" key="12">
    <source>
        <dbReference type="RuleBase" id="RU366009"/>
    </source>
</evidence>
<dbReference type="InterPro" id="IPR051607">
    <property type="entry name" value="Metallo-dep_hydrolases"/>
</dbReference>
<dbReference type="Proteomes" id="UP000695026">
    <property type="component" value="Unplaced"/>
</dbReference>
<dbReference type="InterPro" id="IPR006680">
    <property type="entry name" value="Amidohydro-rel"/>
</dbReference>
<dbReference type="RefSeq" id="XP_007434565.1">
    <property type="nucleotide sequence ID" value="XM_007434503.3"/>
</dbReference>
<accession>A0A9F2R2T3</accession>
<dbReference type="GO" id="GO:0006147">
    <property type="term" value="P:guanine catabolic process"/>
    <property type="evidence" value="ECO:0007669"/>
    <property type="project" value="UniProtKB-UniRule"/>
</dbReference>
<reference evidence="15" key="1">
    <citation type="submission" date="2025-08" db="UniProtKB">
        <authorList>
            <consortium name="RefSeq"/>
        </authorList>
    </citation>
    <scope>IDENTIFICATION</scope>
    <source>
        <tissue evidence="15">Liver</tissue>
    </source>
</reference>
<evidence type="ECO:0000259" key="13">
    <source>
        <dbReference type="Pfam" id="PF01979"/>
    </source>
</evidence>
<dbReference type="OMA" id="CVHMNDS"/>
<comment type="subunit">
    <text evidence="3">Homodimer.</text>
</comment>
<dbReference type="GO" id="GO:0008270">
    <property type="term" value="F:zinc ion binding"/>
    <property type="evidence" value="ECO:0007669"/>
    <property type="project" value="UniProtKB-UniRule"/>
</dbReference>
<dbReference type="GO" id="GO:0005829">
    <property type="term" value="C:cytosol"/>
    <property type="evidence" value="ECO:0007669"/>
    <property type="project" value="TreeGrafter"/>
</dbReference>
<comment type="pathway">
    <text evidence="1 12">Purine metabolism; guanine degradation; xanthine from guanine: step 1/1.</text>
</comment>
<evidence type="ECO:0000256" key="9">
    <source>
        <dbReference type="ARBA" id="ARBA00022833"/>
    </source>
</evidence>
<evidence type="ECO:0000256" key="7">
    <source>
        <dbReference type="ARBA" id="ARBA00022723"/>
    </source>
</evidence>
<dbReference type="SUPFAM" id="SSF51556">
    <property type="entry name" value="Metallo-dependent hydrolases"/>
    <property type="match status" value="1"/>
</dbReference>
<dbReference type="OrthoDB" id="194468at2759"/>
<dbReference type="Pfam" id="PF01979">
    <property type="entry name" value="Amidohydro_1"/>
    <property type="match status" value="1"/>
</dbReference>
<comment type="function">
    <text evidence="10 12">Catalyzes the hydrolytic deamination of guanine, producing xanthine and ammonia.</text>
</comment>
<dbReference type="PANTHER" id="PTHR11271">
    <property type="entry name" value="GUANINE DEAMINASE"/>
    <property type="match status" value="1"/>
</dbReference>
<dbReference type="CTD" id="9615"/>
<organism evidence="14 15">
    <name type="scientific">Python bivittatus</name>
    <name type="common">Burmese python</name>
    <name type="synonym">Python molurus bivittatus</name>
    <dbReference type="NCBI Taxonomy" id="176946"/>
    <lineage>
        <taxon>Eukaryota</taxon>
        <taxon>Metazoa</taxon>
        <taxon>Chordata</taxon>
        <taxon>Craniata</taxon>
        <taxon>Vertebrata</taxon>
        <taxon>Euteleostomi</taxon>
        <taxon>Lepidosauria</taxon>
        <taxon>Squamata</taxon>
        <taxon>Bifurcata</taxon>
        <taxon>Unidentata</taxon>
        <taxon>Episquamata</taxon>
        <taxon>Toxicofera</taxon>
        <taxon>Serpentes</taxon>
        <taxon>Henophidia</taxon>
        <taxon>Pythonidae</taxon>
        <taxon>Python</taxon>
    </lineage>
</organism>
<evidence type="ECO:0000256" key="1">
    <source>
        <dbReference type="ARBA" id="ARBA00004984"/>
    </source>
</evidence>
<evidence type="ECO:0000256" key="5">
    <source>
        <dbReference type="ARBA" id="ARBA00014514"/>
    </source>
</evidence>
<comment type="catalytic activity">
    <reaction evidence="12">
        <text>guanine + H2O + H(+) = xanthine + NH4(+)</text>
        <dbReference type="Rhea" id="RHEA:14665"/>
        <dbReference type="ChEBI" id="CHEBI:15377"/>
        <dbReference type="ChEBI" id="CHEBI:15378"/>
        <dbReference type="ChEBI" id="CHEBI:16235"/>
        <dbReference type="ChEBI" id="CHEBI:17712"/>
        <dbReference type="ChEBI" id="CHEBI:28938"/>
        <dbReference type="EC" id="3.5.4.3"/>
    </reaction>
</comment>
<evidence type="ECO:0000313" key="15">
    <source>
        <dbReference type="RefSeq" id="XP_007434565.1"/>
    </source>
</evidence>
<evidence type="ECO:0000256" key="4">
    <source>
        <dbReference type="ARBA" id="ARBA00012781"/>
    </source>
</evidence>
<keyword evidence="8 12" id="KW-0378">Hydrolase</keyword>
<dbReference type="GeneID" id="103054669"/>
<dbReference type="NCBIfam" id="TIGR02967">
    <property type="entry name" value="guan_deamin"/>
    <property type="match status" value="1"/>
</dbReference>
<dbReference type="InterPro" id="IPR014311">
    <property type="entry name" value="Guanine_deaminase"/>
</dbReference>
<keyword evidence="7 12" id="KW-0479">Metal-binding</keyword>
<name>A0A9F2R2T3_PYTBI</name>
<gene>
    <name evidence="15" type="primary">GDA</name>
</gene>
<evidence type="ECO:0000256" key="11">
    <source>
        <dbReference type="ARBA" id="ARBA00083147"/>
    </source>
</evidence>
<proteinExistence type="inferred from homology"/>
<dbReference type="AlphaFoldDB" id="A0A9F2R2T3"/>
<evidence type="ECO:0000256" key="3">
    <source>
        <dbReference type="ARBA" id="ARBA00011738"/>
    </source>
</evidence>
<dbReference type="Gene3D" id="3.20.20.140">
    <property type="entry name" value="Metal-dependent hydrolases"/>
    <property type="match status" value="1"/>
</dbReference>
<dbReference type="GO" id="GO:0008892">
    <property type="term" value="F:guanine deaminase activity"/>
    <property type="evidence" value="ECO:0007669"/>
    <property type="project" value="UniProtKB-UniRule"/>
</dbReference>
<keyword evidence="14" id="KW-1185">Reference proteome</keyword>
<keyword evidence="6" id="KW-0597">Phosphoprotein</keyword>
<dbReference type="InterPro" id="IPR032466">
    <property type="entry name" value="Metal_Hydrolase"/>
</dbReference>
<dbReference type="SUPFAM" id="SSF51338">
    <property type="entry name" value="Composite domain of metallo-dependent hydrolases"/>
    <property type="match status" value="1"/>
</dbReference>
<feature type="domain" description="Amidohydrolase-related" evidence="13">
    <location>
        <begin position="111"/>
        <end position="481"/>
    </location>
</feature>
<evidence type="ECO:0000256" key="8">
    <source>
        <dbReference type="ARBA" id="ARBA00022801"/>
    </source>
</evidence>
<comment type="similarity">
    <text evidence="2 12">Belongs to the metallo-dependent hydrolases superfamily. ATZ/TRZ family.</text>
</comment>
<dbReference type="Gene3D" id="2.30.40.10">
    <property type="entry name" value="Urease, subunit C, domain 1"/>
    <property type="match status" value="1"/>
</dbReference>
<comment type="cofactor">
    <cofactor evidence="12">
        <name>Zn(2+)</name>
        <dbReference type="ChEBI" id="CHEBI:29105"/>
    </cofactor>
    <text evidence="12">Binds 1 zinc ion per subunit.</text>
</comment>
<keyword evidence="9 12" id="KW-0862">Zinc</keyword>
<dbReference type="PANTHER" id="PTHR11271:SF6">
    <property type="entry name" value="GUANINE DEAMINASE"/>
    <property type="match status" value="1"/>
</dbReference>
<evidence type="ECO:0000256" key="6">
    <source>
        <dbReference type="ARBA" id="ARBA00022553"/>
    </source>
</evidence>
<dbReference type="EC" id="3.5.4.3" evidence="4 12"/>
<protein>
    <recommendedName>
        <fullName evidence="5 12">Guanine deaminase</fullName>
        <shortName evidence="12">Guanase</shortName>
        <ecNumber evidence="4 12">3.5.4.3</ecNumber>
    </recommendedName>
    <alternativeName>
        <fullName evidence="11 12">Guanine aminohydrolase</fullName>
    </alternativeName>
</protein>
<dbReference type="KEGG" id="pbi:103054669"/>
<evidence type="ECO:0000256" key="10">
    <source>
        <dbReference type="ARBA" id="ARBA00056079"/>
    </source>
</evidence>
<evidence type="ECO:0000256" key="2">
    <source>
        <dbReference type="ARBA" id="ARBA00006745"/>
    </source>
</evidence>